<sequence>MGPQDPRLTCPDPVQLRAWSSGGTLHPTPHANTPQVQTARRDPHAPGTRDRDTELG</sequence>
<evidence type="ECO:0000313" key="3">
    <source>
        <dbReference type="Proteomes" id="UP000234681"/>
    </source>
</evidence>
<feature type="region of interest" description="Disordered" evidence="1">
    <location>
        <begin position="1"/>
        <end position="56"/>
    </location>
</feature>
<reference evidence="2 3" key="1">
    <citation type="submission" date="2005-09" db="EMBL/GenBank/DDBJ databases">
        <authorList>
            <person name="Mural R.J."/>
            <person name="Li P.W."/>
            <person name="Adams M.D."/>
            <person name="Amanatides P.G."/>
            <person name="Baden-Tillson H."/>
            <person name="Barnstead M."/>
            <person name="Chin S.H."/>
            <person name="Dew I."/>
            <person name="Evans C.A."/>
            <person name="Ferriera S."/>
            <person name="Flanigan M."/>
            <person name="Fosler C."/>
            <person name="Glodek A."/>
            <person name="Gu Z."/>
            <person name="Holt R.A."/>
            <person name="Jennings D."/>
            <person name="Kraft C.L."/>
            <person name="Lu F."/>
            <person name="Nguyen T."/>
            <person name="Nusskern D.R."/>
            <person name="Pfannkoch C.M."/>
            <person name="Sitter C."/>
            <person name="Sutton G.G."/>
            <person name="Venter J.C."/>
            <person name="Wang Z."/>
            <person name="Woodage T."/>
            <person name="Zheng X.H."/>
            <person name="Zhong F."/>
        </authorList>
    </citation>
    <scope>NUCLEOTIDE SEQUENCE [LARGE SCALE GENOMIC DNA]</scope>
    <source>
        <strain>BN</strain>
        <strain evidence="3">Sprague-Dawley</strain>
    </source>
</reference>
<protein>
    <submittedName>
        <fullName evidence="2">RCG39198</fullName>
    </submittedName>
</protein>
<proteinExistence type="predicted"/>
<feature type="compositionally biased region" description="Basic and acidic residues" evidence="1">
    <location>
        <begin position="39"/>
        <end position="56"/>
    </location>
</feature>
<gene>
    <name evidence="2" type="ORF">rCG_39198</name>
</gene>
<name>A6KMH7_RAT</name>
<organism evidence="2 3">
    <name type="scientific">Rattus norvegicus</name>
    <name type="common">Rat</name>
    <dbReference type="NCBI Taxonomy" id="10116"/>
    <lineage>
        <taxon>Eukaryota</taxon>
        <taxon>Metazoa</taxon>
        <taxon>Chordata</taxon>
        <taxon>Craniata</taxon>
        <taxon>Vertebrata</taxon>
        <taxon>Euteleostomi</taxon>
        <taxon>Mammalia</taxon>
        <taxon>Eutheria</taxon>
        <taxon>Euarchontoglires</taxon>
        <taxon>Glires</taxon>
        <taxon>Rodentia</taxon>
        <taxon>Myomorpha</taxon>
        <taxon>Muroidea</taxon>
        <taxon>Muridae</taxon>
        <taxon>Murinae</taxon>
        <taxon>Rattus</taxon>
    </lineage>
</organism>
<evidence type="ECO:0000256" key="1">
    <source>
        <dbReference type="SAM" id="MobiDB-lite"/>
    </source>
</evidence>
<accession>A6KMH7</accession>
<dbReference type="Proteomes" id="UP000234681">
    <property type="component" value="Chromosome 16"/>
</dbReference>
<evidence type="ECO:0000313" key="2">
    <source>
        <dbReference type="EMBL" id="EDL75091.1"/>
    </source>
</evidence>
<dbReference type="AlphaFoldDB" id="A6KMH7"/>
<dbReference type="EMBL" id="CH474067">
    <property type="protein sequence ID" value="EDL75091.1"/>
    <property type="molecule type" value="Genomic_DNA"/>
</dbReference>